<dbReference type="InterPro" id="IPR007863">
    <property type="entry name" value="Peptidase_M16_C"/>
</dbReference>
<accession>A0A378I7S9</accession>
<protein>
    <submittedName>
        <fullName evidence="5">Zinc protease (Peptidase, M16 family)</fullName>
    </submittedName>
</protein>
<dbReference type="InterPro" id="IPR011249">
    <property type="entry name" value="Metalloenz_LuxS/M16"/>
</dbReference>
<dbReference type="InterPro" id="IPR011765">
    <property type="entry name" value="Pept_M16_N"/>
</dbReference>
<dbReference type="Proteomes" id="UP000255066">
    <property type="component" value="Unassembled WGS sequence"/>
</dbReference>
<evidence type="ECO:0000313" key="7">
    <source>
        <dbReference type="Proteomes" id="UP000255066"/>
    </source>
</evidence>
<dbReference type="GO" id="GO:0008233">
    <property type="term" value="F:peptidase activity"/>
    <property type="evidence" value="ECO:0007669"/>
    <property type="project" value="UniProtKB-KW"/>
</dbReference>
<dbReference type="GO" id="GO:0046872">
    <property type="term" value="F:metal ion binding"/>
    <property type="evidence" value="ECO:0007669"/>
    <property type="project" value="InterPro"/>
</dbReference>
<reference evidence="5 7" key="2">
    <citation type="submission" date="2018-06" db="EMBL/GenBank/DDBJ databases">
        <authorList>
            <consortium name="Pathogen Informatics"/>
            <person name="Doyle S."/>
        </authorList>
    </citation>
    <scope>NUCLEOTIDE SEQUENCE [LARGE SCALE GENOMIC DNA]</scope>
    <source>
        <strain evidence="5 7">NCTC12437</strain>
    </source>
</reference>
<reference evidence="4 6" key="1">
    <citation type="submission" date="2015-11" db="EMBL/GenBank/DDBJ databases">
        <title>Genomic analysis of 38 Legionella species identifies large and diverse effector repertoires.</title>
        <authorList>
            <person name="Burstein D."/>
            <person name="Amaro F."/>
            <person name="Zusman T."/>
            <person name="Lifshitz Z."/>
            <person name="Cohen O."/>
            <person name="Gilbert J.A."/>
            <person name="Pupko T."/>
            <person name="Shuman H.A."/>
            <person name="Segal G."/>
        </authorList>
    </citation>
    <scope>NUCLEOTIDE SEQUENCE [LARGE SCALE GENOMIC DNA]</scope>
    <source>
        <strain evidence="4 6">CDC#1407-AL-14</strain>
    </source>
</reference>
<dbReference type="STRING" id="28083.Lbir_0116"/>
<dbReference type="RefSeq" id="WP_058522240.1">
    <property type="nucleotide sequence ID" value="NZ_CAAAHV010000030.1"/>
</dbReference>
<dbReference type="Pfam" id="PF00675">
    <property type="entry name" value="Peptidase_M16"/>
    <property type="match status" value="1"/>
</dbReference>
<dbReference type="SUPFAM" id="SSF63411">
    <property type="entry name" value="LuxS/MPP-like metallohydrolase"/>
    <property type="match status" value="2"/>
</dbReference>
<dbReference type="Proteomes" id="UP000054735">
    <property type="component" value="Unassembled WGS sequence"/>
</dbReference>
<evidence type="ECO:0000256" key="1">
    <source>
        <dbReference type="SAM" id="SignalP"/>
    </source>
</evidence>
<feature type="domain" description="Peptidase M16 C-terminal" evidence="3">
    <location>
        <begin position="193"/>
        <end position="366"/>
    </location>
</feature>
<name>A0A378I7S9_9GAMM</name>
<dbReference type="OrthoDB" id="9811314at2"/>
<evidence type="ECO:0000313" key="4">
    <source>
        <dbReference type="EMBL" id="KTC76047.1"/>
    </source>
</evidence>
<dbReference type="EMBL" id="LNXT01000001">
    <property type="protein sequence ID" value="KTC76047.1"/>
    <property type="molecule type" value="Genomic_DNA"/>
</dbReference>
<feature type="chain" id="PRO_5016746586" evidence="1">
    <location>
        <begin position="22"/>
        <end position="434"/>
    </location>
</feature>
<keyword evidence="5" id="KW-0645">Protease</keyword>
<dbReference type="InterPro" id="IPR050361">
    <property type="entry name" value="MPP/UQCRC_Complex"/>
</dbReference>
<evidence type="ECO:0000313" key="6">
    <source>
        <dbReference type="Proteomes" id="UP000054735"/>
    </source>
</evidence>
<evidence type="ECO:0000313" key="5">
    <source>
        <dbReference type="EMBL" id="STX30790.1"/>
    </source>
</evidence>
<dbReference type="Pfam" id="PF05193">
    <property type="entry name" value="Peptidase_M16_C"/>
    <property type="match status" value="1"/>
</dbReference>
<proteinExistence type="predicted"/>
<keyword evidence="6" id="KW-1185">Reference proteome</keyword>
<feature type="domain" description="Peptidase M16 N-terminal" evidence="2">
    <location>
        <begin position="44"/>
        <end position="184"/>
    </location>
</feature>
<dbReference type="PANTHER" id="PTHR11851">
    <property type="entry name" value="METALLOPROTEASE"/>
    <property type="match status" value="1"/>
</dbReference>
<evidence type="ECO:0000259" key="3">
    <source>
        <dbReference type="Pfam" id="PF05193"/>
    </source>
</evidence>
<dbReference type="GO" id="GO:0006508">
    <property type="term" value="P:proteolysis"/>
    <property type="evidence" value="ECO:0007669"/>
    <property type="project" value="UniProtKB-KW"/>
</dbReference>
<dbReference type="EMBL" id="UGNW01000001">
    <property type="protein sequence ID" value="STX30790.1"/>
    <property type="molecule type" value="Genomic_DNA"/>
</dbReference>
<feature type="signal peptide" evidence="1">
    <location>
        <begin position="1"/>
        <end position="21"/>
    </location>
</feature>
<keyword evidence="5" id="KW-0378">Hydrolase</keyword>
<organism evidence="5 7">
    <name type="scientific">Legionella birminghamensis</name>
    <dbReference type="NCBI Taxonomy" id="28083"/>
    <lineage>
        <taxon>Bacteria</taxon>
        <taxon>Pseudomonadati</taxon>
        <taxon>Pseudomonadota</taxon>
        <taxon>Gammaproteobacteria</taxon>
        <taxon>Legionellales</taxon>
        <taxon>Legionellaceae</taxon>
        <taxon>Legionella</taxon>
    </lineage>
</organism>
<evidence type="ECO:0000259" key="2">
    <source>
        <dbReference type="Pfam" id="PF00675"/>
    </source>
</evidence>
<gene>
    <name evidence="4" type="ORF">Lbir_0116</name>
    <name evidence="5" type="ORF">NCTC12437_00553</name>
</gene>
<keyword evidence="1" id="KW-0732">Signal</keyword>
<dbReference type="AlphaFoldDB" id="A0A378I7S9"/>
<sequence>MRTIYFLFGLLISSLSLSAHAASFKTEKWNTSNGARVVFYQANEVPMLDISVAFAAGSAYDGNYFGLSALTNRLLDQGNGNLDANQIAEKIANTGAQFNSEASRDMAILRLKTLTSKPALNDALDIFTLIINKPNFKLDALNREKNQQIIAITQAQESPGDIANNLFFNKLYKNHPYAHPVNGTVDALKKISSWQVRDFYKKYYVANNAVIVMVGAISSQQAHEIAERLVKNLPTGTKAPSIAKSEPFAGPEQVNFNFSSSQTVLKLGQVGIQHDNPDYFPLMVGNYILGGGSLVSRLSNEIREKNGLTYGISSQFMPMPGNGPFMISFSTQNNQTQQALKMTQDTLNDFLKTGPSDEELNATKQYLIGSFPLSLSSNTNIAGMLLRMSFYNLPDNYLDTYVARIEAVTTADIKKAFDTTIHPERMLLVSVGKM</sequence>
<dbReference type="PANTHER" id="PTHR11851:SF224">
    <property type="entry name" value="PROCESSING PROTEASE"/>
    <property type="match status" value="1"/>
</dbReference>
<dbReference type="Gene3D" id="3.30.830.10">
    <property type="entry name" value="Metalloenzyme, LuxS/M16 peptidase-like"/>
    <property type="match status" value="2"/>
</dbReference>